<keyword evidence="1" id="KW-0812">Transmembrane</keyword>
<sequence length="219" mass="22585">MGSSLDTLLTREVPAGDTARARALAAARAELARMPQARNWRTEALRVVAAPVLLTLLVTGVLLALDRTSVSVLLDRAPLLLLLWTTSAVCAWGALAPRGRGLQQGALGMALVGATALVFTRGPAHGVTTLPEWVCTASHVGVALLPGVVALAALRSAAFQPARALLAGVSVGTVGAFLGELACSLGPTHVLHYHLPAWAFAAVATLVASRFLPPRSFAP</sequence>
<dbReference type="KEGG" id="mbd:MEBOL_006248"/>
<gene>
    <name evidence="2" type="ORF">MEBOL_006248</name>
</gene>
<keyword evidence="1" id="KW-1133">Transmembrane helix</keyword>
<dbReference type="OrthoDB" id="5518744at2"/>
<feature type="transmembrane region" description="Helical" evidence="1">
    <location>
        <begin position="107"/>
        <end position="124"/>
    </location>
</feature>
<feature type="transmembrane region" description="Helical" evidence="1">
    <location>
        <begin position="166"/>
        <end position="187"/>
    </location>
</feature>
<feature type="transmembrane region" description="Helical" evidence="1">
    <location>
        <begin position="77"/>
        <end position="95"/>
    </location>
</feature>
<dbReference type="EMBL" id="CP022163">
    <property type="protein sequence ID" value="ATB32759.1"/>
    <property type="molecule type" value="Genomic_DNA"/>
</dbReference>
<reference evidence="2 3" key="1">
    <citation type="submission" date="2017-06" db="EMBL/GenBank/DDBJ databases">
        <authorList>
            <person name="Kim H.J."/>
            <person name="Triplett B.A."/>
        </authorList>
    </citation>
    <scope>NUCLEOTIDE SEQUENCE [LARGE SCALE GENOMIC DNA]</scope>
    <source>
        <strain evidence="2 3">DSM 14713</strain>
    </source>
</reference>
<keyword evidence="3" id="KW-1185">Reference proteome</keyword>
<dbReference type="Proteomes" id="UP000217289">
    <property type="component" value="Chromosome"/>
</dbReference>
<protein>
    <submittedName>
        <fullName evidence="2">Carotenogenesis protein CarR</fullName>
    </submittedName>
</protein>
<feature type="transmembrane region" description="Helical" evidence="1">
    <location>
        <begin position="136"/>
        <end position="154"/>
    </location>
</feature>
<feature type="transmembrane region" description="Helical" evidence="1">
    <location>
        <begin position="44"/>
        <end position="65"/>
    </location>
</feature>
<evidence type="ECO:0000313" key="3">
    <source>
        <dbReference type="Proteomes" id="UP000217289"/>
    </source>
</evidence>
<proteinExistence type="predicted"/>
<evidence type="ECO:0000256" key="1">
    <source>
        <dbReference type="SAM" id="Phobius"/>
    </source>
</evidence>
<evidence type="ECO:0000313" key="2">
    <source>
        <dbReference type="EMBL" id="ATB32759.1"/>
    </source>
</evidence>
<dbReference type="RefSeq" id="WP_095980903.1">
    <property type="nucleotide sequence ID" value="NZ_CP022163.1"/>
</dbReference>
<organism evidence="2 3">
    <name type="scientific">Melittangium boletus DSM 14713</name>
    <dbReference type="NCBI Taxonomy" id="1294270"/>
    <lineage>
        <taxon>Bacteria</taxon>
        <taxon>Pseudomonadati</taxon>
        <taxon>Myxococcota</taxon>
        <taxon>Myxococcia</taxon>
        <taxon>Myxococcales</taxon>
        <taxon>Cystobacterineae</taxon>
        <taxon>Archangiaceae</taxon>
        <taxon>Melittangium</taxon>
    </lineage>
</organism>
<dbReference type="AlphaFoldDB" id="A0A250ILY6"/>
<name>A0A250ILY6_9BACT</name>
<feature type="transmembrane region" description="Helical" evidence="1">
    <location>
        <begin position="193"/>
        <end position="212"/>
    </location>
</feature>
<keyword evidence="1" id="KW-0472">Membrane</keyword>
<accession>A0A250ILY6</accession>